<evidence type="ECO:0000313" key="3">
    <source>
        <dbReference type="Proteomes" id="UP001642540"/>
    </source>
</evidence>
<dbReference type="Proteomes" id="UP001642540">
    <property type="component" value="Unassembled WGS sequence"/>
</dbReference>
<evidence type="ECO:0000313" key="2">
    <source>
        <dbReference type="EMBL" id="CAL8111308.1"/>
    </source>
</evidence>
<keyword evidence="1" id="KW-0812">Transmembrane</keyword>
<sequence>MGDIPTEDIIAEPEEPTDGAFSIVLNLLQAYGWYLIAAGAGLYYYYRNRLPSSTSSASSQPKSAAEVQDWQSKEEQRLKAVQKLQEKYAQDAAVKAERQKQVRTFTGLLKRRLYTDINVVSF</sequence>
<organism evidence="2 3">
    <name type="scientific">Orchesella dallaii</name>
    <dbReference type="NCBI Taxonomy" id="48710"/>
    <lineage>
        <taxon>Eukaryota</taxon>
        <taxon>Metazoa</taxon>
        <taxon>Ecdysozoa</taxon>
        <taxon>Arthropoda</taxon>
        <taxon>Hexapoda</taxon>
        <taxon>Collembola</taxon>
        <taxon>Entomobryomorpha</taxon>
        <taxon>Entomobryoidea</taxon>
        <taxon>Orchesellidae</taxon>
        <taxon>Orchesellinae</taxon>
        <taxon>Orchesella</taxon>
    </lineage>
</organism>
<dbReference type="EMBL" id="CAXLJM020000046">
    <property type="protein sequence ID" value="CAL8111308.1"/>
    <property type="molecule type" value="Genomic_DNA"/>
</dbReference>
<accession>A0ABP1QTB2</accession>
<keyword evidence="1" id="KW-1133">Transmembrane helix</keyword>
<keyword evidence="1" id="KW-0472">Membrane</keyword>
<proteinExistence type="predicted"/>
<keyword evidence="3" id="KW-1185">Reference proteome</keyword>
<comment type="caution">
    <text evidence="2">The sequence shown here is derived from an EMBL/GenBank/DDBJ whole genome shotgun (WGS) entry which is preliminary data.</text>
</comment>
<reference evidence="2 3" key="1">
    <citation type="submission" date="2024-08" db="EMBL/GenBank/DDBJ databases">
        <authorList>
            <person name="Cucini C."/>
            <person name="Frati F."/>
        </authorList>
    </citation>
    <scope>NUCLEOTIDE SEQUENCE [LARGE SCALE GENOMIC DNA]</scope>
</reference>
<gene>
    <name evidence="2" type="ORF">ODALV1_LOCUS14918</name>
</gene>
<feature type="transmembrane region" description="Helical" evidence="1">
    <location>
        <begin position="20"/>
        <end position="46"/>
    </location>
</feature>
<evidence type="ECO:0000256" key="1">
    <source>
        <dbReference type="SAM" id="Phobius"/>
    </source>
</evidence>
<name>A0ABP1QTB2_9HEXA</name>
<protein>
    <recommendedName>
        <fullName evidence="4">Selenoprotein S</fullName>
    </recommendedName>
</protein>
<evidence type="ECO:0008006" key="4">
    <source>
        <dbReference type="Google" id="ProtNLM"/>
    </source>
</evidence>